<evidence type="ECO:0000256" key="1">
    <source>
        <dbReference type="SAM" id="MobiDB-lite"/>
    </source>
</evidence>
<gene>
    <name evidence="2" type="ORF">B296_00031762</name>
</gene>
<protein>
    <submittedName>
        <fullName evidence="2">Uncharacterized protein</fullName>
    </submittedName>
</protein>
<proteinExistence type="predicted"/>
<dbReference type="AlphaFoldDB" id="A0A426ZQF9"/>
<dbReference type="Proteomes" id="UP000287651">
    <property type="component" value="Unassembled WGS sequence"/>
</dbReference>
<name>A0A426ZQF9_ENSVE</name>
<evidence type="ECO:0000313" key="2">
    <source>
        <dbReference type="EMBL" id="RRT66154.1"/>
    </source>
</evidence>
<evidence type="ECO:0000313" key="3">
    <source>
        <dbReference type="Proteomes" id="UP000287651"/>
    </source>
</evidence>
<reference evidence="2 3" key="1">
    <citation type="journal article" date="2014" name="Agronomy (Basel)">
        <title>A Draft Genome Sequence for Ensete ventricosum, the Drought-Tolerant Tree Against Hunger.</title>
        <authorList>
            <person name="Harrison J."/>
            <person name="Moore K.A."/>
            <person name="Paszkiewicz K."/>
            <person name="Jones T."/>
            <person name="Grant M."/>
            <person name="Ambacheew D."/>
            <person name="Muzemil S."/>
            <person name="Studholme D.J."/>
        </authorList>
    </citation>
    <scope>NUCLEOTIDE SEQUENCE [LARGE SCALE GENOMIC DNA]</scope>
</reference>
<sequence>MGALSPMDAKALQAHEVMKSCHDFDSVMTEGSLATIQAHYSVSDEYALHTSLPGQHPYSPCLHGFSVLVDALERSYAFLSTSLSRSIWLLSANFVGCRRSPSIGQDQRAGTIVRVADEPTPKRSTVESMPRTEDIARLEK</sequence>
<feature type="region of interest" description="Disordered" evidence="1">
    <location>
        <begin position="117"/>
        <end position="140"/>
    </location>
</feature>
<dbReference type="EMBL" id="AMZH03005545">
    <property type="protein sequence ID" value="RRT66154.1"/>
    <property type="molecule type" value="Genomic_DNA"/>
</dbReference>
<accession>A0A426ZQF9</accession>
<organism evidence="2 3">
    <name type="scientific">Ensete ventricosum</name>
    <name type="common">Abyssinian banana</name>
    <name type="synonym">Musa ensete</name>
    <dbReference type="NCBI Taxonomy" id="4639"/>
    <lineage>
        <taxon>Eukaryota</taxon>
        <taxon>Viridiplantae</taxon>
        <taxon>Streptophyta</taxon>
        <taxon>Embryophyta</taxon>
        <taxon>Tracheophyta</taxon>
        <taxon>Spermatophyta</taxon>
        <taxon>Magnoliopsida</taxon>
        <taxon>Liliopsida</taxon>
        <taxon>Zingiberales</taxon>
        <taxon>Musaceae</taxon>
        <taxon>Ensete</taxon>
    </lineage>
</organism>
<comment type="caution">
    <text evidence="2">The sequence shown here is derived from an EMBL/GenBank/DDBJ whole genome shotgun (WGS) entry which is preliminary data.</text>
</comment>